<gene>
    <name evidence="1" type="ORF">A2U01_0015073</name>
</gene>
<proteinExistence type="predicted"/>
<organism evidence="1 2">
    <name type="scientific">Trifolium medium</name>
    <dbReference type="NCBI Taxonomy" id="97028"/>
    <lineage>
        <taxon>Eukaryota</taxon>
        <taxon>Viridiplantae</taxon>
        <taxon>Streptophyta</taxon>
        <taxon>Embryophyta</taxon>
        <taxon>Tracheophyta</taxon>
        <taxon>Spermatophyta</taxon>
        <taxon>Magnoliopsida</taxon>
        <taxon>eudicotyledons</taxon>
        <taxon>Gunneridae</taxon>
        <taxon>Pentapetalae</taxon>
        <taxon>rosids</taxon>
        <taxon>fabids</taxon>
        <taxon>Fabales</taxon>
        <taxon>Fabaceae</taxon>
        <taxon>Papilionoideae</taxon>
        <taxon>50 kb inversion clade</taxon>
        <taxon>NPAAA clade</taxon>
        <taxon>Hologalegina</taxon>
        <taxon>IRL clade</taxon>
        <taxon>Trifolieae</taxon>
        <taxon>Trifolium</taxon>
    </lineage>
</organism>
<keyword evidence="2" id="KW-1185">Reference proteome</keyword>
<comment type="caution">
    <text evidence="1">The sequence shown here is derived from an EMBL/GenBank/DDBJ whole genome shotgun (WGS) entry which is preliminary data.</text>
</comment>
<accession>A0A392N560</accession>
<name>A0A392N560_9FABA</name>
<evidence type="ECO:0000313" key="1">
    <source>
        <dbReference type="EMBL" id="MCH94118.1"/>
    </source>
</evidence>
<sequence>MAPHQARWDLAGRDSSPFLARNLGTFCLVFVGARQAKPSEKA</sequence>
<evidence type="ECO:0000313" key="2">
    <source>
        <dbReference type="Proteomes" id="UP000265520"/>
    </source>
</evidence>
<protein>
    <submittedName>
        <fullName evidence="1">Uncharacterized protein</fullName>
    </submittedName>
</protein>
<dbReference type="Proteomes" id="UP000265520">
    <property type="component" value="Unassembled WGS sequence"/>
</dbReference>
<dbReference type="AlphaFoldDB" id="A0A392N560"/>
<reference evidence="1 2" key="1">
    <citation type="journal article" date="2018" name="Front. Plant Sci.">
        <title>Red Clover (Trifolium pratense) and Zigzag Clover (T. medium) - A Picture of Genomic Similarities and Differences.</title>
        <authorList>
            <person name="Dluhosova J."/>
            <person name="Istvanek J."/>
            <person name="Nedelnik J."/>
            <person name="Repkova J."/>
        </authorList>
    </citation>
    <scope>NUCLEOTIDE SEQUENCE [LARGE SCALE GENOMIC DNA]</scope>
    <source>
        <strain evidence="2">cv. 10/8</strain>
        <tissue evidence="1">Leaf</tissue>
    </source>
</reference>
<dbReference type="EMBL" id="LXQA010026547">
    <property type="protein sequence ID" value="MCH94118.1"/>
    <property type="molecule type" value="Genomic_DNA"/>
</dbReference>